<sequence length="64" mass="7057">MVAKCIRDTPKQPRRYLACKVVWIALGVDVVKRTTGARSAPAAVWLLAVVRLLFGPKFSLDCSL</sequence>
<dbReference type="STRING" id="1121877.FEAC_05720"/>
<evidence type="ECO:0000313" key="2">
    <source>
        <dbReference type="Proteomes" id="UP000032336"/>
    </source>
</evidence>
<keyword evidence="2" id="KW-1185">Reference proteome</keyword>
<dbReference type="Proteomes" id="UP000032336">
    <property type="component" value="Unassembled WGS sequence"/>
</dbReference>
<gene>
    <name evidence="1" type="ORF">FEAC_05720</name>
</gene>
<name>A0A0D8FX29_9ACTN</name>
<dbReference type="EMBL" id="JXUW01000003">
    <property type="protein sequence ID" value="KJE77823.1"/>
    <property type="molecule type" value="Genomic_DNA"/>
</dbReference>
<organism evidence="1 2">
    <name type="scientific">Ferrimicrobium acidiphilum DSM 19497</name>
    <dbReference type="NCBI Taxonomy" id="1121877"/>
    <lineage>
        <taxon>Bacteria</taxon>
        <taxon>Bacillati</taxon>
        <taxon>Actinomycetota</taxon>
        <taxon>Acidimicrobiia</taxon>
        <taxon>Acidimicrobiales</taxon>
        <taxon>Acidimicrobiaceae</taxon>
        <taxon>Ferrimicrobium</taxon>
    </lineage>
</organism>
<protein>
    <submittedName>
        <fullName evidence="1">Uncharacterized protein</fullName>
    </submittedName>
</protein>
<dbReference type="AlphaFoldDB" id="A0A0D8FX29"/>
<accession>A0A0D8FX29</accession>
<reference evidence="1 2" key="1">
    <citation type="submission" date="2015-01" db="EMBL/GenBank/DDBJ databases">
        <title>Draft genome of the acidophilic iron oxidizer Ferrimicrobium acidiphilum strain T23.</title>
        <authorList>
            <person name="Poehlein A."/>
            <person name="Eisen S."/>
            <person name="Schloemann M."/>
            <person name="Johnson B.D."/>
            <person name="Daniel R."/>
            <person name="Muehling M."/>
        </authorList>
    </citation>
    <scope>NUCLEOTIDE SEQUENCE [LARGE SCALE GENOMIC DNA]</scope>
    <source>
        <strain evidence="1 2">T23</strain>
    </source>
</reference>
<proteinExistence type="predicted"/>
<evidence type="ECO:0000313" key="1">
    <source>
        <dbReference type="EMBL" id="KJE77823.1"/>
    </source>
</evidence>
<comment type="caution">
    <text evidence="1">The sequence shown here is derived from an EMBL/GenBank/DDBJ whole genome shotgun (WGS) entry which is preliminary data.</text>
</comment>